<evidence type="ECO:0000313" key="2">
    <source>
        <dbReference type="Proteomes" id="UP000238573"/>
    </source>
</evidence>
<comment type="caution">
    <text evidence="1">The sequence shown here is derived from an EMBL/GenBank/DDBJ whole genome shotgun (WGS) entry which is preliminary data.</text>
</comment>
<dbReference type="Proteomes" id="UP000238573">
    <property type="component" value="Unassembled WGS sequence"/>
</dbReference>
<gene>
    <name evidence="1" type="ORF">C6A27_03670</name>
</gene>
<accession>A0A2T0G5K7</accession>
<name>A0A2T0G5K7_STRAP</name>
<dbReference type="EMBL" id="PVSZ01000008">
    <property type="protein sequence ID" value="PRT71324.1"/>
    <property type="molecule type" value="Genomic_DNA"/>
</dbReference>
<sequence>MNLSNYTKVRLTDSKGLNGETAWAYGMRKNQYNYASYNLRLILDNNTSYFSAGTELILEKDGYTVDMKATQELANAKALIAQYHDSMKAIETPTSQLSAKLVKKGNLSKFIGKKILVSAGEIEFISLQENDDSVWLEGKNLLTGEIKKYSDFAWIAKKSGYSEQDIELYFG</sequence>
<reference evidence="1 2" key="1">
    <citation type="journal article" date="1993" name="J. Dent. Res.">
        <title>The isolation and characterization of milleri group streptococci from dental periapical abscesses.</title>
        <authorList>
            <person name="Fisher L.E."/>
            <person name="Russell R.R."/>
        </authorList>
    </citation>
    <scope>NUCLEOTIDE SEQUENCE [LARGE SCALE GENOMIC DNA]</scope>
    <source>
        <strain evidence="1 2">OUP21</strain>
    </source>
</reference>
<evidence type="ECO:0000313" key="1">
    <source>
        <dbReference type="EMBL" id="PRT71324.1"/>
    </source>
</evidence>
<protein>
    <submittedName>
        <fullName evidence="1">Uncharacterized protein</fullName>
    </submittedName>
</protein>
<dbReference type="AlphaFoldDB" id="A0A2T0G5K7"/>
<organism evidence="1 2">
    <name type="scientific">Streptococcus anginosus</name>
    <dbReference type="NCBI Taxonomy" id="1328"/>
    <lineage>
        <taxon>Bacteria</taxon>
        <taxon>Bacillati</taxon>
        <taxon>Bacillota</taxon>
        <taxon>Bacilli</taxon>
        <taxon>Lactobacillales</taxon>
        <taxon>Streptococcaceae</taxon>
        <taxon>Streptococcus</taxon>
        <taxon>Streptococcus anginosus group</taxon>
    </lineage>
</organism>
<proteinExistence type="predicted"/>
<dbReference type="RefSeq" id="WP_037612619.1">
    <property type="nucleotide sequence ID" value="NZ_JAPAIE010000019.1"/>
</dbReference>